<evidence type="ECO:0000256" key="4">
    <source>
        <dbReference type="ARBA" id="ARBA00023163"/>
    </source>
</evidence>
<protein>
    <submittedName>
        <fullName evidence="7">RNA polymerase sigma factor</fullName>
    </submittedName>
</protein>
<dbReference type="RefSeq" id="WP_319837736.1">
    <property type="nucleotide sequence ID" value="NZ_CP137624.1"/>
</dbReference>
<keyword evidence="3" id="KW-0731">Sigma factor</keyword>
<dbReference type="Gene3D" id="1.10.10.10">
    <property type="entry name" value="Winged helix-like DNA-binding domain superfamily/Winged helix DNA-binding domain"/>
    <property type="match status" value="1"/>
</dbReference>
<dbReference type="InterPro" id="IPR013249">
    <property type="entry name" value="RNA_pol_sigma70_r4_t2"/>
</dbReference>
<comment type="similarity">
    <text evidence="1">Belongs to the sigma-70 factor family. ECF subfamily.</text>
</comment>
<sequence>MFQLEKHYEIHSEQIYQFLYFITFDVQLAEDLMQETFMRAYEARHSYHGDANVLTWLRTIARNIAYDYLKRGKRLRFFTLTKVKEEMAIELSAEQLVHIEEEKRELYRAIAGLKLNYRMAIVLRKIEGLSIKEAAEALGWNEAKVKNNTERGMLALKKAMGGRYDG</sequence>
<evidence type="ECO:0000259" key="6">
    <source>
        <dbReference type="Pfam" id="PF08281"/>
    </source>
</evidence>
<dbReference type="InterPro" id="IPR013325">
    <property type="entry name" value="RNA_pol_sigma_r2"/>
</dbReference>
<keyword evidence="8" id="KW-1185">Reference proteome</keyword>
<evidence type="ECO:0000256" key="1">
    <source>
        <dbReference type="ARBA" id="ARBA00010641"/>
    </source>
</evidence>
<dbReference type="InterPro" id="IPR007627">
    <property type="entry name" value="RNA_pol_sigma70_r2"/>
</dbReference>
<gene>
    <name evidence="7" type="ORF">R6U77_05455</name>
</gene>
<dbReference type="NCBIfam" id="TIGR02937">
    <property type="entry name" value="sigma70-ECF"/>
    <property type="match status" value="1"/>
</dbReference>
<accession>A0ABZ0S0C1</accession>
<dbReference type="Proteomes" id="UP001322664">
    <property type="component" value="Chromosome"/>
</dbReference>
<evidence type="ECO:0000256" key="3">
    <source>
        <dbReference type="ARBA" id="ARBA00023082"/>
    </source>
</evidence>
<dbReference type="InterPro" id="IPR039425">
    <property type="entry name" value="RNA_pol_sigma-70-like"/>
</dbReference>
<dbReference type="EMBL" id="CP137624">
    <property type="protein sequence ID" value="WPK13135.1"/>
    <property type="molecule type" value="Genomic_DNA"/>
</dbReference>
<name>A0ABZ0S0C1_9BACI</name>
<dbReference type="Pfam" id="PF08281">
    <property type="entry name" value="Sigma70_r4_2"/>
    <property type="match status" value="1"/>
</dbReference>
<keyword evidence="4" id="KW-0804">Transcription</keyword>
<feature type="domain" description="RNA polymerase sigma factor 70 region 4 type 2" evidence="6">
    <location>
        <begin position="104"/>
        <end position="156"/>
    </location>
</feature>
<keyword evidence="2" id="KW-0805">Transcription regulation</keyword>
<evidence type="ECO:0000256" key="2">
    <source>
        <dbReference type="ARBA" id="ARBA00023015"/>
    </source>
</evidence>
<dbReference type="SUPFAM" id="SSF88659">
    <property type="entry name" value="Sigma3 and sigma4 domains of RNA polymerase sigma factors"/>
    <property type="match status" value="1"/>
</dbReference>
<dbReference type="PANTHER" id="PTHR43133:SF60">
    <property type="entry name" value="RNA POLYMERASE SIGMA FACTOR SIGV"/>
    <property type="match status" value="1"/>
</dbReference>
<evidence type="ECO:0000259" key="5">
    <source>
        <dbReference type="Pfam" id="PF04542"/>
    </source>
</evidence>
<dbReference type="InterPro" id="IPR013324">
    <property type="entry name" value="RNA_pol_sigma_r3/r4-like"/>
</dbReference>
<feature type="domain" description="RNA polymerase sigma-70 region 2" evidence="5">
    <location>
        <begin position="8"/>
        <end position="74"/>
    </location>
</feature>
<dbReference type="Gene3D" id="1.10.1740.10">
    <property type="match status" value="1"/>
</dbReference>
<organism evidence="7 8">
    <name type="scientific">Lysinibacillus louembei</name>
    <dbReference type="NCBI Taxonomy" id="1470088"/>
    <lineage>
        <taxon>Bacteria</taxon>
        <taxon>Bacillati</taxon>
        <taxon>Bacillota</taxon>
        <taxon>Bacilli</taxon>
        <taxon>Bacillales</taxon>
        <taxon>Bacillaceae</taxon>
        <taxon>Lysinibacillus</taxon>
    </lineage>
</organism>
<dbReference type="PANTHER" id="PTHR43133">
    <property type="entry name" value="RNA POLYMERASE ECF-TYPE SIGMA FACTO"/>
    <property type="match status" value="1"/>
</dbReference>
<proteinExistence type="inferred from homology"/>
<dbReference type="SUPFAM" id="SSF88946">
    <property type="entry name" value="Sigma2 domain of RNA polymerase sigma factors"/>
    <property type="match status" value="1"/>
</dbReference>
<evidence type="ECO:0000313" key="8">
    <source>
        <dbReference type="Proteomes" id="UP001322664"/>
    </source>
</evidence>
<dbReference type="InterPro" id="IPR036388">
    <property type="entry name" value="WH-like_DNA-bd_sf"/>
</dbReference>
<dbReference type="InterPro" id="IPR014284">
    <property type="entry name" value="RNA_pol_sigma-70_dom"/>
</dbReference>
<reference evidence="7 8" key="1">
    <citation type="submission" date="2023-09" db="EMBL/GenBank/DDBJ databases">
        <authorList>
            <person name="Page C.A."/>
            <person name="Perez-Diaz I.M."/>
        </authorList>
    </citation>
    <scope>NUCLEOTIDE SEQUENCE [LARGE SCALE GENOMIC DNA]</scope>
    <source>
        <strain evidence="7 8">Ll15</strain>
    </source>
</reference>
<evidence type="ECO:0000313" key="7">
    <source>
        <dbReference type="EMBL" id="WPK13135.1"/>
    </source>
</evidence>
<dbReference type="Pfam" id="PF04542">
    <property type="entry name" value="Sigma70_r2"/>
    <property type="match status" value="1"/>
</dbReference>